<dbReference type="Pfam" id="PF00694">
    <property type="entry name" value="Aconitase_C"/>
    <property type="match status" value="1"/>
</dbReference>
<dbReference type="SUPFAM" id="SSF52016">
    <property type="entry name" value="LeuD/IlvD-like"/>
    <property type="match status" value="1"/>
</dbReference>
<dbReference type="Proteomes" id="UP000272051">
    <property type="component" value="Unassembled WGS sequence"/>
</dbReference>
<gene>
    <name evidence="3 6" type="primary">leuD</name>
    <name evidence="5" type="ORF">DRJ31_06235</name>
    <name evidence="6" type="ORF">DRJ33_02400</name>
</gene>
<evidence type="ECO:0000256" key="3">
    <source>
        <dbReference type="HAMAP-Rule" id="MF_01032"/>
    </source>
</evidence>
<comment type="pathway">
    <text evidence="3">Amino-acid biosynthesis; L-leucine biosynthesis; L-leucine from 3-methyl-2-oxobutanoate: step 2/4.</text>
</comment>
<dbReference type="Proteomes" id="UP000278475">
    <property type="component" value="Unassembled WGS sequence"/>
</dbReference>
<dbReference type="InterPro" id="IPR011827">
    <property type="entry name" value="LeuD_type2/HacB/DmdB"/>
</dbReference>
<keyword evidence="3" id="KW-0432">Leucine biosynthesis</keyword>
<dbReference type="InterPro" id="IPR000573">
    <property type="entry name" value="AconitaseA/IPMdHydase_ssu_swvl"/>
</dbReference>
<keyword evidence="3" id="KW-0028">Amino-acid biosynthesis</keyword>
<dbReference type="CDD" id="cd01577">
    <property type="entry name" value="IPMI_Swivel"/>
    <property type="match status" value="1"/>
</dbReference>
<evidence type="ECO:0000256" key="1">
    <source>
        <dbReference type="ARBA" id="ARBA00009869"/>
    </source>
</evidence>
<protein>
    <recommendedName>
        <fullName evidence="3">3-isopropylmalate dehydratase small subunit</fullName>
        <ecNumber evidence="3">4.2.1.33</ecNumber>
    </recommendedName>
    <alternativeName>
        <fullName evidence="3">Alpha-IPM isomerase</fullName>
        <shortName evidence="3">IPMI</shortName>
    </alternativeName>
    <alternativeName>
        <fullName evidence="3">Isopropylmalate isomerase</fullName>
    </alternativeName>
</protein>
<dbReference type="NCBIfam" id="TIGR02087">
    <property type="entry name" value="LEUD_arch"/>
    <property type="match status" value="1"/>
</dbReference>
<evidence type="ECO:0000313" key="7">
    <source>
        <dbReference type="Proteomes" id="UP000272051"/>
    </source>
</evidence>
<dbReference type="EMBL" id="QMQV01000054">
    <property type="protein sequence ID" value="RLE48913.1"/>
    <property type="molecule type" value="Genomic_DNA"/>
</dbReference>
<comment type="catalytic activity">
    <reaction evidence="3">
        <text>(2R,3S)-3-isopropylmalate = (2S)-2-isopropylmalate</text>
        <dbReference type="Rhea" id="RHEA:32287"/>
        <dbReference type="ChEBI" id="CHEBI:1178"/>
        <dbReference type="ChEBI" id="CHEBI:35121"/>
        <dbReference type="EC" id="4.2.1.33"/>
    </reaction>
</comment>
<dbReference type="GO" id="GO:0003861">
    <property type="term" value="F:3-isopropylmalate dehydratase activity"/>
    <property type="evidence" value="ECO:0007669"/>
    <property type="project" value="UniProtKB-UniRule"/>
</dbReference>
<dbReference type="InterPro" id="IPR050075">
    <property type="entry name" value="LeuD"/>
</dbReference>
<proteinExistence type="inferred from homology"/>
<organism evidence="6 7">
    <name type="scientific">Thermoproteota archaeon</name>
    <dbReference type="NCBI Taxonomy" id="2056631"/>
    <lineage>
        <taxon>Archaea</taxon>
        <taxon>Thermoproteota</taxon>
    </lineage>
</organism>
<dbReference type="PANTHER" id="PTHR43345">
    <property type="entry name" value="3-ISOPROPYLMALATE DEHYDRATASE SMALL SUBUNIT 2-RELATED-RELATED"/>
    <property type="match status" value="1"/>
</dbReference>
<dbReference type="InterPro" id="IPR033940">
    <property type="entry name" value="IPMI_Swivel"/>
</dbReference>
<accession>A0A497F0D1</accession>
<evidence type="ECO:0000256" key="2">
    <source>
        <dbReference type="ARBA" id="ARBA00023239"/>
    </source>
</evidence>
<keyword evidence="3" id="KW-0100">Branched-chain amino acid biosynthesis</keyword>
<dbReference type="EC" id="4.2.1.33" evidence="3"/>
<sequence>MKAISGRVWKFGDNIDTDVIIAGKYLRTTDWSTWAKHLMESLDPEFSSRVKPGDIIVAGENFGCGSSREQAVLAIKMAGIGAVVAESFARIFFRNAINRGLLVVQCKGIAKSVENGDVITIDVNKGEVLTPRGILKIQPIPSFLMEILEAGGLVEYYKRKMRKEVV</sequence>
<evidence type="ECO:0000313" key="6">
    <source>
        <dbReference type="EMBL" id="RLE52917.1"/>
    </source>
</evidence>
<evidence type="ECO:0000313" key="8">
    <source>
        <dbReference type="Proteomes" id="UP000278475"/>
    </source>
</evidence>
<dbReference type="PANTHER" id="PTHR43345:SF2">
    <property type="entry name" value="3-ISOPROPYLMALATE DEHYDRATASE SMALL SUBUNIT 1"/>
    <property type="match status" value="1"/>
</dbReference>
<comment type="subunit">
    <text evidence="3">Heterodimer of LeuC and LeuD.</text>
</comment>
<dbReference type="EMBL" id="QMQX01000029">
    <property type="protein sequence ID" value="RLE52917.1"/>
    <property type="molecule type" value="Genomic_DNA"/>
</dbReference>
<dbReference type="InterPro" id="IPR015928">
    <property type="entry name" value="Aconitase/3IPM_dehydase_swvl"/>
</dbReference>
<feature type="domain" description="Aconitase A/isopropylmalate dehydratase small subunit swivel" evidence="4">
    <location>
        <begin position="39"/>
        <end position="106"/>
    </location>
</feature>
<dbReference type="UniPathway" id="UPA00048">
    <property type="reaction ID" value="UER00071"/>
</dbReference>
<name>A0A497F0D1_9CREN</name>
<keyword evidence="2 3" id="KW-0456">Lyase</keyword>
<dbReference type="AlphaFoldDB" id="A0A497F0D1"/>
<comment type="function">
    <text evidence="3">Catalyzes the isomerization between 2-isopropylmalate and 3-isopropylmalate, via the formation of 2-isopropylmaleate.</text>
</comment>
<evidence type="ECO:0000313" key="5">
    <source>
        <dbReference type="EMBL" id="RLE48913.1"/>
    </source>
</evidence>
<comment type="caution">
    <text evidence="6">The sequence shown here is derived from an EMBL/GenBank/DDBJ whole genome shotgun (WGS) entry which is preliminary data.</text>
</comment>
<dbReference type="HAMAP" id="MF_01032">
    <property type="entry name" value="LeuD_type2"/>
    <property type="match status" value="1"/>
</dbReference>
<evidence type="ECO:0000259" key="4">
    <source>
        <dbReference type="Pfam" id="PF00694"/>
    </source>
</evidence>
<comment type="similarity">
    <text evidence="1 3">Belongs to the LeuD family. LeuD type 2 subfamily.</text>
</comment>
<reference evidence="7 8" key="1">
    <citation type="submission" date="2018-06" db="EMBL/GenBank/DDBJ databases">
        <title>Extensive metabolic versatility and redundancy in microbially diverse, dynamic hydrothermal sediments.</title>
        <authorList>
            <person name="Dombrowski N."/>
            <person name="Teske A."/>
            <person name="Baker B.J."/>
        </authorList>
    </citation>
    <scope>NUCLEOTIDE SEQUENCE [LARGE SCALE GENOMIC DNA]</scope>
    <source>
        <strain evidence="6">B34_G17</strain>
        <strain evidence="5">B66_G16</strain>
    </source>
</reference>
<dbReference type="GO" id="GO:0009098">
    <property type="term" value="P:L-leucine biosynthetic process"/>
    <property type="evidence" value="ECO:0007669"/>
    <property type="project" value="UniProtKB-UniRule"/>
</dbReference>
<dbReference type="Gene3D" id="3.20.19.10">
    <property type="entry name" value="Aconitase, domain 4"/>
    <property type="match status" value="1"/>
</dbReference>